<dbReference type="PANTHER" id="PTHR43725">
    <property type="entry name" value="UDP-GLUCOSE 4-EPIMERASE"/>
    <property type="match status" value="1"/>
</dbReference>
<gene>
    <name evidence="13" type="primary">galE</name>
    <name evidence="13" type="ORF">GCM10025783_27250</name>
</gene>
<evidence type="ECO:0000256" key="10">
    <source>
        <dbReference type="ARBA" id="ARBA00031367"/>
    </source>
</evidence>
<dbReference type="InterPro" id="IPR001509">
    <property type="entry name" value="Epimerase_deHydtase"/>
</dbReference>
<comment type="caution">
    <text evidence="13">The sequence shown here is derived from an EMBL/GenBank/DDBJ whole genome shotgun (WGS) entry which is preliminary data.</text>
</comment>
<evidence type="ECO:0000256" key="8">
    <source>
        <dbReference type="ARBA" id="ARBA00023235"/>
    </source>
</evidence>
<evidence type="ECO:0000256" key="3">
    <source>
        <dbReference type="ARBA" id="ARBA00004947"/>
    </source>
</evidence>
<evidence type="ECO:0000313" key="13">
    <source>
        <dbReference type="EMBL" id="GAA4752926.1"/>
    </source>
</evidence>
<dbReference type="InterPro" id="IPR036291">
    <property type="entry name" value="NAD(P)-bd_dom_sf"/>
</dbReference>
<dbReference type="InterPro" id="IPR005886">
    <property type="entry name" value="UDP_G4E"/>
</dbReference>
<evidence type="ECO:0000256" key="1">
    <source>
        <dbReference type="ARBA" id="ARBA00000083"/>
    </source>
</evidence>
<dbReference type="Pfam" id="PF01370">
    <property type="entry name" value="Epimerase"/>
    <property type="match status" value="1"/>
</dbReference>
<comment type="similarity">
    <text evidence="4">Belongs to the NAD(P)-dependent epimerase/dehydratase family.</text>
</comment>
<evidence type="ECO:0000256" key="9">
    <source>
        <dbReference type="ARBA" id="ARBA00023277"/>
    </source>
</evidence>
<evidence type="ECO:0000259" key="12">
    <source>
        <dbReference type="Pfam" id="PF01370"/>
    </source>
</evidence>
<organism evidence="13 14">
    <name type="scientific">Amnibacterium soli</name>
    <dbReference type="NCBI Taxonomy" id="1282736"/>
    <lineage>
        <taxon>Bacteria</taxon>
        <taxon>Bacillati</taxon>
        <taxon>Actinomycetota</taxon>
        <taxon>Actinomycetes</taxon>
        <taxon>Micrococcales</taxon>
        <taxon>Microbacteriaceae</taxon>
        <taxon>Amnibacterium</taxon>
    </lineage>
</organism>
<accession>A0ABP8ZDP3</accession>
<sequence>MAPAARAGAEARVADMTWLVTGGAGYIGAHVVRALRDADITPVVVDDLSSGHRAFVPEGVTFVRGSVLDGELLERTFAEHDVDGVIHVAGFKYAGVSVQRPLHTYAQNVTATATLLAAMADAGVGRIVFSSSAAVYGTPDVDLVTEATPKHPESPYGESKLIGEWLLADQGRAAGLRHTSLRYFNVVGSGTEEIRDTSPHNLFPLVFDALLDGRTPRINGNDYPTPDGTCVRDYIHVADLALSHVAAARRLAADEPVEPVYNLGSGDGVSVGDIMRTVAEVTGIDFEPEVAARRPGDPARIVASGELAARDLDWSMRHSLRDMVSSAWEARRGA</sequence>
<evidence type="ECO:0000256" key="2">
    <source>
        <dbReference type="ARBA" id="ARBA00001911"/>
    </source>
</evidence>
<evidence type="ECO:0000313" key="14">
    <source>
        <dbReference type="Proteomes" id="UP001500121"/>
    </source>
</evidence>
<dbReference type="EMBL" id="BAABLP010000006">
    <property type="protein sequence ID" value="GAA4752926.1"/>
    <property type="molecule type" value="Genomic_DNA"/>
</dbReference>
<dbReference type="PANTHER" id="PTHR43725:SF53">
    <property type="entry name" value="UDP-ARABINOSE 4-EPIMERASE 1"/>
    <property type="match status" value="1"/>
</dbReference>
<keyword evidence="8" id="KW-0413">Isomerase</keyword>
<keyword evidence="7" id="KW-0520">NAD</keyword>
<comment type="pathway">
    <text evidence="3">Carbohydrate metabolism; galactose metabolism.</text>
</comment>
<evidence type="ECO:0000256" key="4">
    <source>
        <dbReference type="ARBA" id="ARBA00007637"/>
    </source>
</evidence>
<dbReference type="Proteomes" id="UP001500121">
    <property type="component" value="Unassembled WGS sequence"/>
</dbReference>
<evidence type="ECO:0000256" key="7">
    <source>
        <dbReference type="ARBA" id="ARBA00023027"/>
    </source>
</evidence>
<reference evidence="14" key="1">
    <citation type="journal article" date="2019" name="Int. J. Syst. Evol. Microbiol.">
        <title>The Global Catalogue of Microorganisms (GCM) 10K type strain sequencing project: providing services to taxonomists for standard genome sequencing and annotation.</title>
        <authorList>
            <consortium name="The Broad Institute Genomics Platform"/>
            <consortium name="The Broad Institute Genome Sequencing Center for Infectious Disease"/>
            <person name="Wu L."/>
            <person name="Ma J."/>
        </authorList>
    </citation>
    <scope>NUCLEOTIDE SEQUENCE [LARGE SCALE GENOMIC DNA]</scope>
    <source>
        <strain evidence="14">JCM 19015</strain>
    </source>
</reference>
<evidence type="ECO:0000256" key="5">
    <source>
        <dbReference type="ARBA" id="ARBA00013189"/>
    </source>
</evidence>
<dbReference type="Gene3D" id="3.90.25.10">
    <property type="entry name" value="UDP-galactose 4-epimerase, domain 1"/>
    <property type="match status" value="1"/>
</dbReference>
<proteinExistence type="inferred from homology"/>
<feature type="domain" description="NAD-dependent epimerase/dehydratase" evidence="12">
    <location>
        <begin position="18"/>
        <end position="264"/>
    </location>
</feature>
<dbReference type="NCBIfam" id="TIGR01179">
    <property type="entry name" value="galE"/>
    <property type="match status" value="1"/>
</dbReference>
<dbReference type="SUPFAM" id="SSF51735">
    <property type="entry name" value="NAD(P)-binding Rossmann-fold domains"/>
    <property type="match status" value="1"/>
</dbReference>
<comment type="cofactor">
    <cofactor evidence="2">
        <name>NAD(+)</name>
        <dbReference type="ChEBI" id="CHEBI:57540"/>
    </cofactor>
</comment>
<evidence type="ECO:0000256" key="6">
    <source>
        <dbReference type="ARBA" id="ARBA00018569"/>
    </source>
</evidence>
<evidence type="ECO:0000256" key="11">
    <source>
        <dbReference type="ARBA" id="ARBA00033067"/>
    </source>
</evidence>
<keyword evidence="9" id="KW-0119">Carbohydrate metabolism</keyword>
<protein>
    <recommendedName>
        <fullName evidence="6">UDP-glucose 4-epimerase</fullName>
        <ecNumber evidence="5">5.1.3.2</ecNumber>
    </recommendedName>
    <alternativeName>
        <fullName evidence="11">Galactowaldenase</fullName>
    </alternativeName>
    <alternativeName>
        <fullName evidence="10">UDP-galactose 4-epimerase</fullName>
    </alternativeName>
</protein>
<name>A0ABP8ZDP3_9MICO</name>
<dbReference type="Gene3D" id="3.40.50.720">
    <property type="entry name" value="NAD(P)-binding Rossmann-like Domain"/>
    <property type="match status" value="1"/>
</dbReference>
<comment type="catalytic activity">
    <reaction evidence="1">
        <text>UDP-alpha-D-glucose = UDP-alpha-D-galactose</text>
        <dbReference type="Rhea" id="RHEA:22168"/>
        <dbReference type="ChEBI" id="CHEBI:58885"/>
        <dbReference type="ChEBI" id="CHEBI:66914"/>
        <dbReference type="EC" id="5.1.3.2"/>
    </reaction>
</comment>
<dbReference type="EC" id="5.1.3.2" evidence="5"/>
<keyword evidence="14" id="KW-1185">Reference proteome</keyword>